<evidence type="ECO:0000313" key="8">
    <source>
        <dbReference type="Proteomes" id="UP000327493"/>
    </source>
</evidence>
<comment type="similarity">
    <text evidence="4">Belongs to the PhyH family. PHYHD1 subfamily.</text>
</comment>
<proteinExistence type="inferred from homology"/>
<evidence type="ECO:0000256" key="1">
    <source>
        <dbReference type="ARBA" id="ARBA00001962"/>
    </source>
</evidence>
<dbReference type="SUPFAM" id="SSF51197">
    <property type="entry name" value="Clavaminate synthase-like"/>
    <property type="match status" value="1"/>
</dbReference>
<accession>A0A5J5CUS4</accession>
<reference evidence="7 8" key="1">
    <citation type="submission" date="2019-08" db="EMBL/GenBank/DDBJ databases">
        <title>A chromosome-level genome assembly, high-density linkage maps, and genome scans reveal the genomic architecture of hybrid incompatibilities underlying speciation via character displacement in darters (Percidae: Etheostominae).</title>
        <authorList>
            <person name="Moran R.L."/>
            <person name="Catchen J.M."/>
            <person name="Fuller R.C."/>
        </authorList>
    </citation>
    <scope>NUCLEOTIDE SEQUENCE [LARGE SCALE GENOMIC DNA]</scope>
    <source>
        <strain evidence="7">EspeVRDwgs_2016</strain>
        <tissue evidence="7">Muscle</tissue>
    </source>
</reference>
<evidence type="ECO:0000256" key="4">
    <source>
        <dbReference type="ARBA" id="ARBA00038356"/>
    </source>
</evidence>
<gene>
    <name evidence="7" type="ORF">FQN60_008201</name>
</gene>
<evidence type="ECO:0000256" key="3">
    <source>
        <dbReference type="ARBA" id="ARBA00023004"/>
    </source>
</evidence>
<dbReference type="Pfam" id="PF05721">
    <property type="entry name" value="PhyH"/>
    <property type="match status" value="1"/>
</dbReference>
<keyword evidence="2" id="KW-0479">Metal-binding</keyword>
<dbReference type="Proteomes" id="UP000327493">
    <property type="component" value="Chromosome 16"/>
</dbReference>
<comment type="caution">
    <text evidence="7">The sequence shown here is derived from an EMBL/GenBank/DDBJ whole genome shotgun (WGS) entry which is preliminary data.</text>
</comment>
<evidence type="ECO:0000313" key="7">
    <source>
        <dbReference type="EMBL" id="KAA8584416.1"/>
    </source>
</evidence>
<evidence type="ECO:0000256" key="5">
    <source>
        <dbReference type="ARBA" id="ARBA00039857"/>
    </source>
</evidence>
<protein>
    <recommendedName>
        <fullName evidence="5">Phytanoyl-CoA dioxygenase domain-containing protein 1</fullName>
    </recommendedName>
</protein>
<organism evidence="7 8">
    <name type="scientific">Etheostoma spectabile</name>
    <name type="common">orangethroat darter</name>
    <dbReference type="NCBI Taxonomy" id="54343"/>
    <lineage>
        <taxon>Eukaryota</taxon>
        <taxon>Metazoa</taxon>
        <taxon>Chordata</taxon>
        <taxon>Craniata</taxon>
        <taxon>Vertebrata</taxon>
        <taxon>Euteleostomi</taxon>
        <taxon>Actinopterygii</taxon>
        <taxon>Neopterygii</taxon>
        <taxon>Teleostei</taxon>
        <taxon>Neoteleostei</taxon>
        <taxon>Acanthomorphata</taxon>
        <taxon>Eupercaria</taxon>
        <taxon>Perciformes</taxon>
        <taxon>Percoidei</taxon>
        <taxon>Percidae</taxon>
        <taxon>Etheostomatinae</taxon>
        <taxon>Etheostoma</taxon>
    </lineage>
</organism>
<keyword evidence="8" id="KW-1185">Reference proteome</keyword>
<dbReference type="PANTHER" id="PTHR20883">
    <property type="entry name" value="PHYTANOYL-COA DIOXYGENASE DOMAIN CONTAINING 1"/>
    <property type="match status" value="1"/>
</dbReference>
<evidence type="ECO:0000256" key="6">
    <source>
        <dbReference type="ARBA" id="ARBA00045487"/>
    </source>
</evidence>
<dbReference type="EMBL" id="VOFY01000016">
    <property type="protein sequence ID" value="KAA8584416.1"/>
    <property type="molecule type" value="Genomic_DNA"/>
</dbReference>
<sequence length="506" mass="57120">MDFMTDRDVQKYMEDGYVVMDGLLTSQECDELRQSMAEIVDRMDVPEHCHITFSTDHDEQLKAQGNADYFITSGDKIRFFFEKGVFDEKGEFMVPKQRSLNKVGHALHAYEPLYKKVTHSPKIQGIAKKLGLVSPVILQSMFIFKQPGIGGEVTPHQDATFLYTEPLGRVMGLWIALEDATVNNGCLWFIPGSHNSGISRRMVRTPKGTFPLTDFTGREQTYDDKKFVAAPVKKGGVVLIHGEVVHRSAENTSEDSRQVYTFHLMESQDTRWSPDNCAGPTDLPHGATEHRRHGVSNPHGQHTCIRHQPACPRKYPLGGAWPGEQPYGQGHAYQQVNVGQDKRPRVPLIQKQGLRLHEAEEQGKENTQQQRAHHYDRQEIVHWITFHICQVQGALDELVDDETDSTNNEKRLSRCEAAWQQRIALLARPAITQVLVGTGLVMPSAINERNRASIMPVMVTTMKKRSKTELENGTSRPEQTVPFVLYVKSLDEEGYGAPGVLVPDHH</sequence>
<comment type="function">
    <text evidence="6">2-oxoglutarate(2OG)-dependent dioxygenase that catalyzes the conversion of 2-oxoglutarate to succinate and CO(2) in an iron-dependent manner. However, does not couple 2OG turnover to the hydroxylation of acyl-coenzyme A derivatives, implying that it is not directly involved in phytanoyl coenzyme-A metabolism. Does not show detectable activity towards fatty acid CoA thioesters.</text>
</comment>
<dbReference type="Gene3D" id="2.60.120.620">
    <property type="entry name" value="q2cbj1_9rhob like domain"/>
    <property type="match status" value="1"/>
</dbReference>
<name>A0A5J5CUS4_9PERO</name>
<dbReference type="InterPro" id="IPR008775">
    <property type="entry name" value="Phytyl_CoA_dOase-like"/>
</dbReference>
<comment type="cofactor">
    <cofactor evidence="1">
        <name>Fe cation</name>
        <dbReference type="ChEBI" id="CHEBI:24875"/>
    </cofactor>
</comment>
<feature type="non-terminal residue" evidence="7">
    <location>
        <position position="506"/>
    </location>
</feature>
<evidence type="ECO:0000256" key="2">
    <source>
        <dbReference type="ARBA" id="ARBA00022723"/>
    </source>
</evidence>
<dbReference type="GO" id="GO:0046872">
    <property type="term" value="F:metal ion binding"/>
    <property type="evidence" value="ECO:0007669"/>
    <property type="project" value="UniProtKB-KW"/>
</dbReference>
<keyword evidence="3" id="KW-0408">Iron</keyword>
<dbReference type="PANTHER" id="PTHR20883:SF15">
    <property type="entry name" value="PHYTANOYL-COA DIOXYGENASE DOMAIN-CONTAINING PROTEIN 1"/>
    <property type="match status" value="1"/>
</dbReference>
<dbReference type="AlphaFoldDB" id="A0A5J5CUS4"/>